<dbReference type="EMBL" id="JAKLMC020000016">
    <property type="protein sequence ID" value="KAK5952254.1"/>
    <property type="molecule type" value="Genomic_DNA"/>
</dbReference>
<feature type="region of interest" description="Disordered" evidence="1">
    <location>
        <begin position="113"/>
        <end position="160"/>
    </location>
</feature>
<proteinExistence type="predicted"/>
<feature type="compositionally biased region" description="Low complexity" evidence="1">
    <location>
        <begin position="123"/>
        <end position="137"/>
    </location>
</feature>
<gene>
    <name evidence="2" type="ORF">OHC33_006727</name>
</gene>
<evidence type="ECO:0000313" key="2">
    <source>
        <dbReference type="EMBL" id="KAK5952254.1"/>
    </source>
</evidence>
<dbReference type="AlphaFoldDB" id="A0AAN8ECG0"/>
<feature type="compositionally biased region" description="Polar residues" evidence="1">
    <location>
        <begin position="113"/>
        <end position="122"/>
    </location>
</feature>
<comment type="caution">
    <text evidence="2">The sequence shown here is derived from an EMBL/GenBank/DDBJ whole genome shotgun (WGS) entry which is preliminary data.</text>
</comment>
<evidence type="ECO:0000256" key="1">
    <source>
        <dbReference type="SAM" id="MobiDB-lite"/>
    </source>
</evidence>
<dbReference type="Proteomes" id="UP001316803">
    <property type="component" value="Unassembled WGS sequence"/>
</dbReference>
<keyword evidence="3" id="KW-1185">Reference proteome</keyword>
<feature type="compositionally biased region" description="Polar residues" evidence="1">
    <location>
        <begin position="150"/>
        <end position="160"/>
    </location>
</feature>
<protein>
    <submittedName>
        <fullName evidence="2">Uncharacterized protein</fullName>
    </submittedName>
</protein>
<evidence type="ECO:0000313" key="3">
    <source>
        <dbReference type="Proteomes" id="UP001316803"/>
    </source>
</evidence>
<reference evidence="2 3" key="1">
    <citation type="submission" date="2022-12" db="EMBL/GenBank/DDBJ databases">
        <title>Genomic features and morphological characterization of a novel Knufia sp. strain isolated from spacecraft assembly facility.</title>
        <authorList>
            <person name="Teixeira M."/>
            <person name="Chander A.M."/>
            <person name="Stajich J.E."/>
            <person name="Venkateswaran K."/>
        </authorList>
    </citation>
    <scope>NUCLEOTIDE SEQUENCE [LARGE SCALE GENOMIC DNA]</scope>
    <source>
        <strain evidence="2 3">FJI-L2-BK-P2</strain>
    </source>
</reference>
<organism evidence="2 3">
    <name type="scientific">Knufia fluminis</name>
    <dbReference type="NCBI Taxonomy" id="191047"/>
    <lineage>
        <taxon>Eukaryota</taxon>
        <taxon>Fungi</taxon>
        <taxon>Dikarya</taxon>
        <taxon>Ascomycota</taxon>
        <taxon>Pezizomycotina</taxon>
        <taxon>Eurotiomycetes</taxon>
        <taxon>Chaetothyriomycetidae</taxon>
        <taxon>Chaetothyriales</taxon>
        <taxon>Trichomeriaceae</taxon>
        <taxon>Knufia</taxon>
    </lineage>
</organism>
<name>A0AAN8ECG0_9EURO</name>
<sequence>MDEIPSNGIPLEQQARTPGILKRFTAKAMSSTRWVLPARVVDFVTTYFPIPLQSPRILISRIRLFWPPIKPGMVRLEWECDCGELLYGDFIDPSPATLPPHLWTATRKFQGLDTSSEAVQNQPTARRSPSPSVSASPGMDQPEGDRDSSGDQPSKSETSV</sequence>
<accession>A0AAN8ECG0</accession>